<keyword evidence="3" id="KW-1185">Reference proteome</keyword>
<gene>
    <name evidence="2" type="ORF">EA795_14335</name>
</gene>
<name>A0ABX9V2K8_9GAMM</name>
<evidence type="ECO:0000313" key="3">
    <source>
        <dbReference type="Proteomes" id="UP000269134"/>
    </source>
</evidence>
<keyword evidence="1" id="KW-0812">Transmembrane</keyword>
<dbReference type="Proteomes" id="UP000269134">
    <property type="component" value="Unassembled WGS sequence"/>
</dbReference>
<comment type="caution">
    <text evidence="2">The sequence shown here is derived from an EMBL/GenBank/DDBJ whole genome shotgun (WGS) entry which is preliminary data.</text>
</comment>
<evidence type="ECO:0000256" key="1">
    <source>
        <dbReference type="SAM" id="Phobius"/>
    </source>
</evidence>
<accession>A0ABX9V2K8</accession>
<proteinExistence type="predicted"/>
<evidence type="ECO:0008006" key="4">
    <source>
        <dbReference type="Google" id="ProtNLM"/>
    </source>
</evidence>
<dbReference type="EMBL" id="RFFL01000011">
    <property type="protein sequence ID" value="RMH99977.1"/>
    <property type="molecule type" value="Genomic_DNA"/>
</dbReference>
<keyword evidence="1" id="KW-0472">Membrane</keyword>
<sequence>MLTSLAFIAFSLAGGEFRENVVQLQVINAHFTKPNILAVMAWMMLFWFIYRYWQKHSGNFTKEFKSEFAEWQHKEYIRNYFNIKLDGKTITDKDEGHHINDIEWTTKGIVISYFYGSDLKRGKDRRIGSYSSRGGNSSDGKTTINDFKGWLVGFRATVECIIEKPSFSNYVVPYILAIIAIASTSLRNVL</sequence>
<keyword evidence="1" id="KW-1133">Transmembrane helix</keyword>
<organism evidence="2 3">
    <name type="scientific">Stutzerimonas nitrititolerans</name>
    <dbReference type="NCBI Taxonomy" id="2482751"/>
    <lineage>
        <taxon>Bacteria</taxon>
        <taxon>Pseudomonadati</taxon>
        <taxon>Pseudomonadota</taxon>
        <taxon>Gammaproteobacteria</taxon>
        <taxon>Pseudomonadales</taxon>
        <taxon>Pseudomonadaceae</taxon>
        <taxon>Stutzerimonas</taxon>
    </lineage>
</organism>
<reference evidence="2 3" key="1">
    <citation type="submission" date="2018-10" db="EMBL/GenBank/DDBJ databases">
        <title>Pseudomonas sp. GL14 genome.</title>
        <authorList>
            <person name="Peng J."/>
            <person name="Liu Z.-P."/>
        </authorList>
    </citation>
    <scope>NUCLEOTIDE SEQUENCE [LARGE SCALE GENOMIC DNA]</scope>
    <source>
        <strain evidence="2 3">GL14</strain>
    </source>
</reference>
<feature type="transmembrane region" description="Helical" evidence="1">
    <location>
        <begin position="34"/>
        <end position="53"/>
    </location>
</feature>
<protein>
    <recommendedName>
        <fullName evidence="4">SMODS-associating 2TM beta-strand rich effector domain-containing protein</fullName>
    </recommendedName>
</protein>
<evidence type="ECO:0000313" key="2">
    <source>
        <dbReference type="EMBL" id="RMH99977.1"/>
    </source>
</evidence>